<accession>A0A2I1R5G1</accession>
<dbReference type="Proteomes" id="UP000234662">
    <property type="component" value="Unassembled WGS sequence"/>
</dbReference>
<evidence type="ECO:0000259" key="2">
    <source>
        <dbReference type="Pfam" id="PF05065"/>
    </source>
</evidence>
<sequence>MALTKNTATGVVDAAAVSELVVEPLVADAKIATIATVLTNVGGSALRVPVIGDDDDHVTFAAEAAELDIANPQITEKVIDWKKIASLVGISSETVEDAHNSGGGVLNIVGRSLARSLANRVDRASFGNAAPANGWAGIQTAHAAMHDAGETDLSNVDAVQDAIALIRAAGGNPAHVVTSPEVYATLAKAKTGSGSNVPLLGQSASTDAQTVAVAGLPVVVSQHVAASTLYVTAPTATVFAIRRDAKLETDTSALFTSDSVAVRITLRAAFGVVNAEHLAKIDVA</sequence>
<dbReference type="InterPro" id="IPR054612">
    <property type="entry name" value="Phage_capsid-like_C"/>
</dbReference>
<reference evidence="3 4" key="1">
    <citation type="submission" date="2017-12" db="EMBL/GenBank/DDBJ databases">
        <title>Phylogenetic diversity of female urinary microbiome.</title>
        <authorList>
            <person name="Thomas-White K."/>
            <person name="Wolfe A.J."/>
        </authorList>
    </citation>
    <scope>NUCLEOTIDE SEQUENCE [LARGE SCALE GENOMIC DNA]</scope>
    <source>
        <strain evidence="3 4">UMB0777</strain>
    </source>
</reference>
<dbReference type="EMBL" id="PKJC01000014">
    <property type="protein sequence ID" value="PKZ64362.1"/>
    <property type="molecule type" value="Genomic_DNA"/>
</dbReference>
<dbReference type="NCBIfam" id="TIGR01554">
    <property type="entry name" value="major_cap_HK97"/>
    <property type="match status" value="1"/>
</dbReference>
<protein>
    <submittedName>
        <fullName evidence="3">Phage major capsid protein</fullName>
    </submittedName>
</protein>
<dbReference type="AlphaFoldDB" id="A0A2I1R5G1"/>
<dbReference type="RefSeq" id="WP_101821133.1">
    <property type="nucleotide sequence ID" value="NZ_PKJC01000014.1"/>
</dbReference>
<dbReference type="Gene3D" id="3.30.2320.10">
    <property type="entry name" value="hypothetical protein PF0899 domain"/>
    <property type="match status" value="1"/>
</dbReference>
<evidence type="ECO:0000313" key="4">
    <source>
        <dbReference type="Proteomes" id="UP000234662"/>
    </source>
</evidence>
<dbReference type="SUPFAM" id="SSF56563">
    <property type="entry name" value="Major capsid protein gp5"/>
    <property type="match status" value="1"/>
</dbReference>
<evidence type="ECO:0000313" key="3">
    <source>
        <dbReference type="EMBL" id="PKZ64362.1"/>
    </source>
</evidence>
<dbReference type="InterPro" id="IPR024455">
    <property type="entry name" value="Phage_capsid"/>
</dbReference>
<feature type="domain" description="Phage capsid-like C-terminal" evidence="2">
    <location>
        <begin position="15"/>
        <end position="282"/>
    </location>
</feature>
<name>A0A2I1R5G1_9ACTN</name>
<comment type="caution">
    <text evidence="3">The sequence shown here is derived from an EMBL/GenBank/DDBJ whole genome shotgun (WGS) entry which is preliminary data.</text>
</comment>
<comment type="subcellular location">
    <subcellularLocation>
        <location evidence="1">Virion</location>
    </subcellularLocation>
</comment>
<organism evidence="3 4">
    <name type="scientific">Gordonia terrae</name>
    <dbReference type="NCBI Taxonomy" id="2055"/>
    <lineage>
        <taxon>Bacteria</taxon>
        <taxon>Bacillati</taxon>
        <taxon>Actinomycetota</taxon>
        <taxon>Actinomycetes</taxon>
        <taxon>Mycobacteriales</taxon>
        <taxon>Gordoniaceae</taxon>
        <taxon>Gordonia</taxon>
    </lineage>
</organism>
<dbReference type="Pfam" id="PF05065">
    <property type="entry name" value="Phage_capsid"/>
    <property type="match status" value="1"/>
</dbReference>
<proteinExistence type="predicted"/>
<evidence type="ECO:0000256" key="1">
    <source>
        <dbReference type="ARBA" id="ARBA00004328"/>
    </source>
</evidence>
<gene>
    <name evidence="3" type="ORF">CYJ73_17340</name>
</gene>
<dbReference type="Gene3D" id="3.30.2400.10">
    <property type="entry name" value="Major capsid protein gp5"/>
    <property type="match status" value="1"/>
</dbReference>